<sequence>MDLPKVELSTIKSINSVPIELDKIHCRDPIQQGEMPGFEEAMSTLMSVMLRKNLGFFQEPAILLMDVISLLVSAIRYNSASHSRHSNTAILRRYSPTPSMAARHDR</sequence>
<name>A0A6N2KHB4_SALVM</name>
<reference evidence="2" key="1">
    <citation type="submission" date="2019-03" db="EMBL/GenBank/DDBJ databases">
        <authorList>
            <person name="Mank J."/>
            <person name="Almeida P."/>
        </authorList>
    </citation>
    <scope>NUCLEOTIDE SEQUENCE</scope>
    <source>
        <strain evidence="2">78183</strain>
    </source>
</reference>
<gene>
    <name evidence="2" type="ORF">SVIM_LOCUS82045</name>
</gene>
<evidence type="ECO:0000313" key="2">
    <source>
        <dbReference type="EMBL" id="VFU27423.1"/>
    </source>
</evidence>
<protein>
    <submittedName>
        <fullName evidence="2">Uncharacterized protein</fullName>
    </submittedName>
</protein>
<dbReference type="AlphaFoldDB" id="A0A6N2KHB4"/>
<evidence type="ECO:0000256" key="1">
    <source>
        <dbReference type="SAM" id="MobiDB-lite"/>
    </source>
</evidence>
<proteinExistence type="predicted"/>
<feature type="region of interest" description="Disordered" evidence="1">
    <location>
        <begin position="81"/>
        <end position="106"/>
    </location>
</feature>
<organism evidence="2">
    <name type="scientific">Salix viminalis</name>
    <name type="common">Common osier</name>
    <name type="synonym">Basket willow</name>
    <dbReference type="NCBI Taxonomy" id="40686"/>
    <lineage>
        <taxon>Eukaryota</taxon>
        <taxon>Viridiplantae</taxon>
        <taxon>Streptophyta</taxon>
        <taxon>Embryophyta</taxon>
        <taxon>Tracheophyta</taxon>
        <taxon>Spermatophyta</taxon>
        <taxon>Magnoliopsida</taxon>
        <taxon>eudicotyledons</taxon>
        <taxon>Gunneridae</taxon>
        <taxon>Pentapetalae</taxon>
        <taxon>rosids</taxon>
        <taxon>fabids</taxon>
        <taxon>Malpighiales</taxon>
        <taxon>Salicaceae</taxon>
        <taxon>Saliceae</taxon>
        <taxon>Salix</taxon>
    </lineage>
</organism>
<dbReference type="EMBL" id="CAADRP010000358">
    <property type="protein sequence ID" value="VFU27423.1"/>
    <property type="molecule type" value="Genomic_DNA"/>
</dbReference>
<accession>A0A6N2KHB4</accession>